<comment type="caution">
    <text evidence="2">The sequence shown here is derived from an EMBL/GenBank/DDBJ whole genome shotgun (WGS) entry which is preliminary data.</text>
</comment>
<keyword evidence="3" id="KW-1185">Reference proteome</keyword>
<evidence type="ECO:0000256" key="1">
    <source>
        <dbReference type="SAM" id="SignalP"/>
    </source>
</evidence>
<evidence type="ECO:0008006" key="4">
    <source>
        <dbReference type="Google" id="ProtNLM"/>
    </source>
</evidence>
<keyword evidence="1" id="KW-0732">Signal</keyword>
<dbReference type="EMBL" id="NESQ01000229">
    <property type="protein sequence ID" value="PUU75487.1"/>
    <property type="molecule type" value="Genomic_DNA"/>
</dbReference>
<reference evidence="2 3" key="1">
    <citation type="submission" date="2017-04" db="EMBL/GenBank/DDBJ databases">
        <title>Draft genome sequence of Tuber borchii Vittad., a whitish edible truffle.</title>
        <authorList>
            <consortium name="DOE Joint Genome Institute"/>
            <person name="Murat C."/>
            <person name="Kuo A."/>
            <person name="Barry K.W."/>
            <person name="Clum A."/>
            <person name="Dockter R.B."/>
            <person name="Fauchery L."/>
            <person name="Iotti M."/>
            <person name="Kohler A."/>
            <person name="Labutti K."/>
            <person name="Lindquist E.A."/>
            <person name="Lipzen A."/>
            <person name="Ohm R.A."/>
            <person name="Wang M."/>
            <person name="Grigoriev I.V."/>
            <person name="Zambonelli A."/>
            <person name="Martin F.M."/>
        </authorList>
    </citation>
    <scope>NUCLEOTIDE SEQUENCE [LARGE SCALE GENOMIC DNA]</scope>
    <source>
        <strain evidence="2 3">Tbo3840</strain>
    </source>
</reference>
<protein>
    <recommendedName>
        <fullName evidence="4">Secreted protein</fullName>
    </recommendedName>
</protein>
<name>A0A2T6ZJ23_TUBBO</name>
<evidence type="ECO:0000313" key="3">
    <source>
        <dbReference type="Proteomes" id="UP000244722"/>
    </source>
</evidence>
<organism evidence="2 3">
    <name type="scientific">Tuber borchii</name>
    <name type="common">White truffle</name>
    <dbReference type="NCBI Taxonomy" id="42251"/>
    <lineage>
        <taxon>Eukaryota</taxon>
        <taxon>Fungi</taxon>
        <taxon>Dikarya</taxon>
        <taxon>Ascomycota</taxon>
        <taxon>Pezizomycotina</taxon>
        <taxon>Pezizomycetes</taxon>
        <taxon>Pezizales</taxon>
        <taxon>Tuberaceae</taxon>
        <taxon>Tuber</taxon>
    </lineage>
</organism>
<gene>
    <name evidence="2" type="ORF">B9Z19DRAFT_1090307</name>
</gene>
<proteinExistence type="predicted"/>
<dbReference type="AlphaFoldDB" id="A0A2T6ZJ23"/>
<dbReference type="Proteomes" id="UP000244722">
    <property type="component" value="Unassembled WGS sequence"/>
</dbReference>
<feature type="signal peptide" evidence="1">
    <location>
        <begin position="1"/>
        <end position="20"/>
    </location>
</feature>
<accession>A0A2T6ZJ23</accession>
<sequence length="71" mass="7643">MVIFRCIVLVSLGYESPALARESRSRDSVGVNPSFSCINILTVLKLPPSFCTIDGSTVMIGGLFEYGALMV</sequence>
<evidence type="ECO:0000313" key="2">
    <source>
        <dbReference type="EMBL" id="PUU75487.1"/>
    </source>
</evidence>
<feature type="chain" id="PRO_5015612273" description="Secreted protein" evidence="1">
    <location>
        <begin position="21"/>
        <end position="71"/>
    </location>
</feature>